<dbReference type="Pfam" id="PF02604">
    <property type="entry name" value="PhdYeFM_antitox"/>
    <property type="match status" value="1"/>
</dbReference>
<dbReference type="InterPro" id="IPR036165">
    <property type="entry name" value="YefM-like_sf"/>
</dbReference>
<keyword evidence="4" id="KW-1185">Reference proteome</keyword>
<dbReference type="NCBIfam" id="TIGR01552">
    <property type="entry name" value="phd_fam"/>
    <property type="match status" value="1"/>
</dbReference>
<organism evidence="3 4">
    <name type="scientific">Propioniciclava soli</name>
    <dbReference type="NCBI Taxonomy" id="2775081"/>
    <lineage>
        <taxon>Bacteria</taxon>
        <taxon>Bacillati</taxon>
        <taxon>Actinomycetota</taxon>
        <taxon>Actinomycetes</taxon>
        <taxon>Propionibacteriales</taxon>
        <taxon>Propionibacteriaceae</taxon>
        <taxon>Propioniciclava</taxon>
    </lineage>
</organism>
<dbReference type="Gene3D" id="3.40.1620.10">
    <property type="entry name" value="YefM-like domain"/>
    <property type="match status" value="1"/>
</dbReference>
<sequence>MSVPISVARAQLAHLVEQVEAGDEVVLTRHGRPVAVMVHPSAIAVRRADAALAEARSLRDTLASARAAGVLQPRLSEADAQALVVDVRRGRDG</sequence>
<dbReference type="InterPro" id="IPR006442">
    <property type="entry name" value="Antitoxin_Phd/YefM"/>
</dbReference>
<evidence type="ECO:0000256" key="1">
    <source>
        <dbReference type="ARBA" id="ARBA00009981"/>
    </source>
</evidence>
<dbReference type="RefSeq" id="WP_232547040.1">
    <property type="nucleotide sequence ID" value="NZ_CP115965.1"/>
</dbReference>
<evidence type="ECO:0000313" key="4">
    <source>
        <dbReference type="Proteomes" id="UP001434337"/>
    </source>
</evidence>
<reference evidence="3 4" key="1">
    <citation type="journal article" date="2023" name="Environ Microbiome">
        <title>A coral-associated actinobacterium mitigates coral bleaching under heat stress.</title>
        <authorList>
            <person name="Li J."/>
            <person name="Zou Y."/>
            <person name="Li Q."/>
            <person name="Zhang J."/>
            <person name="Bourne D.G."/>
            <person name="Lyu Y."/>
            <person name="Liu C."/>
            <person name="Zhang S."/>
        </authorList>
    </citation>
    <scope>NUCLEOTIDE SEQUENCE [LARGE SCALE GENOMIC DNA]</scope>
    <source>
        <strain evidence="3 4">SCSIO 13291</strain>
    </source>
</reference>
<gene>
    <name evidence="3" type="ORF">PCC79_16250</name>
</gene>
<dbReference type="Proteomes" id="UP001434337">
    <property type="component" value="Chromosome"/>
</dbReference>
<evidence type="ECO:0000313" key="3">
    <source>
        <dbReference type="EMBL" id="WZW98418.1"/>
    </source>
</evidence>
<name>A0ABZ3C6W6_9ACTN</name>
<comment type="function">
    <text evidence="2">Antitoxin component of a type II toxin-antitoxin (TA) system.</text>
</comment>
<evidence type="ECO:0000256" key="2">
    <source>
        <dbReference type="RuleBase" id="RU362080"/>
    </source>
</evidence>
<proteinExistence type="inferred from homology"/>
<dbReference type="SUPFAM" id="SSF143120">
    <property type="entry name" value="YefM-like"/>
    <property type="match status" value="1"/>
</dbReference>
<protein>
    <recommendedName>
        <fullName evidence="2">Antitoxin</fullName>
    </recommendedName>
</protein>
<accession>A0ABZ3C6W6</accession>
<comment type="similarity">
    <text evidence="1 2">Belongs to the phD/YefM antitoxin family.</text>
</comment>
<dbReference type="EMBL" id="CP115965">
    <property type="protein sequence ID" value="WZW98418.1"/>
    <property type="molecule type" value="Genomic_DNA"/>
</dbReference>